<evidence type="ECO:0000256" key="1">
    <source>
        <dbReference type="ARBA" id="ARBA00004533"/>
    </source>
</evidence>
<sequence length="430" mass="47386">MHRQFVGSHRADGTILIVTIWVVLVLAGLALVFARSMRVAAIVSANQVASLEAEWIASGACQYIIAQLVANATDSDALNENAPWEALQVGQGYFWVLRPTLKSNQEFEFGLTDEAGKINLNSASLEMLLKLPGMSSELAASVIDWRDEDGDVTTGGAEDEYYLLLPEPYNCKNAPFETVDEILLVKGASEELLYGEDTNRDGRLTGGFYDYITVYSVEANTDSEGNERINLSDANARATLQSALQEVAKEERVFEILNNIPISPSYASVMDFYFGARLTIEEFEQIADQLTVSDDETLPGLVNVNTAPKEVLLCLPELEEADVEALVSYRQSNNSLDSVAWVAKVLDREKATAIGPHITVRSSQYSADIICLSGNGRAYKRYKAVFDTQAGQPAVVYWKSLTRFGWPLEEDIVATLRKGRPITEARVGMR</sequence>
<dbReference type="GO" id="GO:0009306">
    <property type="term" value="P:protein secretion"/>
    <property type="evidence" value="ECO:0007669"/>
    <property type="project" value="InterPro"/>
</dbReference>
<dbReference type="InterPro" id="IPR010994">
    <property type="entry name" value="RuvA_2-like"/>
</dbReference>
<dbReference type="Proteomes" id="UP001431776">
    <property type="component" value="Unassembled WGS sequence"/>
</dbReference>
<feature type="domain" description="T2SS protein K first SAM-like" evidence="11">
    <location>
        <begin position="124"/>
        <end position="192"/>
    </location>
</feature>
<reference evidence="12" key="1">
    <citation type="submission" date="2023-05" db="EMBL/GenBank/DDBJ databases">
        <title>Anaerotaeda fermentans gen. nov., sp. nov., a novel anaerobic planctomycete of the new family within the order Sedimentisphaerales isolated from Taman Peninsula, Russia.</title>
        <authorList>
            <person name="Khomyakova M.A."/>
            <person name="Merkel A.Y."/>
            <person name="Slobodkin A.I."/>
        </authorList>
    </citation>
    <scope>NUCLEOTIDE SEQUENCE</scope>
    <source>
        <strain evidence="12">M17dextr</strain>
    </source>
</reference>
<evidence type="ECO:0000256" key="5">
    <source>
        <dbReference type="ARBA" id="ARBA00022519"/>
    </source>
</evidence>
<evidence type="ECO:0000256" key="6">
    <source>
        <dbReference type="ARBA" id="ARBA00022692"/>
    </source>
</evidence>
<name>A0AAW6U4T4_9BACT</name>
<dbReference type="InterPro" id="IPR049031">
    <property type="entry name" value="T2SSK_SAM-like_1st"/>
</dbReference>
<keyword evidence="3" id="KW-0813">Transport</keyword>
<evidence type="ECO:0000259" key="11">
    <source>
        <dbReference type="Pfam" id="PF21687"/>
    </source>
</evidence>
<accession>A0AAW6U4T4</accession>
<evidence type="ECO:0000256" key="9">
    <source>
        <dbReference type="ARBA" id="ARBA00023136"/>
    </source>
</evidence>
<dbReference type="EMBL" id="JASCXX010000023">
    <property type="protein sequence ID" value="MDI6450684.1"/>
    <property type="molecule type" value="Genomic_DNA"/>
</dbReference>
<dbReference type="PANTHER" id="PTHR38831:SF2">
    <property type="entry name" value="TYPE II SECRETION SYSTEM PROTEIN K"/>
    <property type="match status" value="1"/>
</dbReference>
<dbReference type="GO" id="GO:0005886">
    <property type="term" value="C:plasma membrane"/>
    <property type="evidence" value="ECO:0007669"/>
    <property type="project" value="UniProtKB-SubCell"/>
</dbReference>
<proteinExistence type="inferred from homology"/>
<gene>
    <name evidence="12" type="ORF">QJ522_16620</name>
</gene>
<evidence type="ECO:0000256" key="3">
    <source>
        <dbReference type="ARBA" id="ARBA00022448"/>
    </source>
</evidence>
<comment type="subcellular location">
    <subcellularLocation>
        <location evidence="1">Cell inner membrane</location>
    </subcellularLocation>
</comment>
<evidence type="ECO:0000313" key="12">
    <source>
        <dbReference type="EMBL" id="MDI6450684.1"/>
    </source>
</evidence>
<keyword evidence="6 10" id="KW-0812">Transmembrane</keyword>
<dbReference type="RefSeq" id="WP_349246095.1">
    <property type="nucleotide sequence ID" value="NZ_JASCXX010000023.1"/>
</dbReference>
<evidence type="ECO:0000256" key="7">
    <source>
        <dbReference type="ARBA" id="ARBA00022927"/>
    </source>
</evidence>
<keyword evidence="9 10" id="KW-0472">Membrane</keyword>
<organism evidence="12 13">
    <name type="scientific">Anaerobaca lacustris</name>
    <dbReference type="NCBI Taxonomy" id="3044600"/>
    <lineage>
        <taxon>Bacteria</taxon>
        <taxon>Pseudomonadati</taxon>
        <taxon>Planctomycetota</taxon>
        <taxon>Phycisphaerae</taxon>
        <taxon>Sedimentisphaerales</taxon>
        <taxon>Anaerobacaceae</taxon>
        <taxon>Anaerobaca</taxon>
    </lineage>
</organism>
<dbReference type="InterPro" id="IPR005628">
    <property type="entry name" value="GspK"/>
</dbReference>
<dbReference type="Pfam" id="PF21687">
    <property type="entry name" value="T2SSK_1st"/>
    <property type="match status" value="1"/>
</dbReference>
<evidence type="ECO:0000256" key="4">
    <source>
        <dbReference type="ARBA" id="ARBA00022475"/>
    </source>
</evidence>
<evidence type="ECO:0000313" key="13">
    <source>
        <dbReference type="Proteomes" id="UP001431776"/>
    </source>
</evidence>
<dbReference type="InterPro" id="IPR038072">
    <property type="entry name" value="GspK_central_sf"/>
</dbReference>
<comment type="similarity">
    <text evidence="2">Belongs to the GSP K family.</text>
</comment>
<dbReference type="AlphaFoldDB" id="A0AAW6U4T4"/>
<keyword evidence="7" id="KW-0653">Protein transport</keyword>
<keyword evidence="8 10" id="KW-1133">Transmembrane helix</keyword>
<dbReference type="SUPFAM" id="SSF47781">
    <property type="entry name" value="RuvA domain 2-like"/>
    <property type="match status" value="1"/>
</dbReference>
<keyword evidence="13" id="KW-1185">Reference proteome</keyword>
<evidence type="ECO:0000256" key="10">
    <source>
        <dbReference type="SAM" id="Phobius"/>
    </source>
</evidence>
<evidence type="ECO:0000256" key="2">
    <source>
        <dbReference type="ARBA" id="ARBA00007246"/>
    </source>
</evidence>
<dbReference type="Gene3D" id="1.10.40.60">
    <property type="entry name" value="EpsJ-like"/>
    <property type="match status" value="1"/>
</dbReference>
<feature type="transmembrane region" description="Helical" evidence="10">
    <location>
        <begin position="15"/>
        <end position="34"/>
    </location>
</feature>
<dbReference type="PANTHER" id="PTHR38831">
    <property type="entry name" value="TYPE II SECRETION SYSTEM PROTEIN K"/>
    <property type="match status" value="1"/>
</dbReference>
<comment type="caution">
    <text evidence="12">The sequence shown here is derived from an EMBL/GenBank/DDBJ whole genome shotgun (WGS) entry which is preliminary data.</text>
</comment>
<protein>
    <submittedName>
        <fullName evidence="12">Type II secretion system protein GspK</fullName>
    </submittedName>
</protein>
<evidence type="ECO:0000256" key="8">
    <source>
        <dbReference type="ARBA" id="ARBA00022989"/>
    </source>
</evidence>
<keyword evidence="5" id="KW-0997">Cell inner membrane</keyword>
<keyword evidence="4" id="KW-1003">Cell membrane</keyword>
<dbReference type="SUPFAM" id="SSF158544">
    <property type="entry name" value="GspK insert domain-like"/>
    <property type="match status" value="1"/>
</dbReference>